<evidence type="ECO:0000256" key="5">
    <source>
        <dbReference type="SAM" id="Phobius"/>
    </source>
</evidence>
<name>A0A8J5X0G5_DIALT</name>
<reference evidence="7" key="1">
    <citation type="submission" date="2021-05" db="EMBL/GenBank/DDBJ databases">
        <title>The genome of the haptophyte Pavlova lutheri (Diacronema luteri, Pavlovales) - a model for lipid biosynthesis in eukaryotic algae.</title>
        <authorList>
            <person name="Hulatt C.J."/>
            <person name="Posewitz M.C."/>
        </authorList>
    </citation>
    <scope>NUCLEOTIDE SEQUENCE</scope>
    <source>
        <strain evidence="7">NIVA-4/92</strain>
    </source>
</reference>
<protein>
    <recommendedName>
        <fullName evidence="6">Polycystin cation channel PKD1/PKD2 domain-containing protein</fullName>
    </recommendedName>
</protein>
<dbReference type="AlphaFoldDB" id="A0A8J5X0G5"/>
<feature type="domain" description="Polycystin cation channel PKD1/PKD2" evidence="6">
    <location>
        <begin position="417"/>
        <end position="652"/>
    </location>
</feature>
<evidence type="ECO:0000259" key="6">
    <source>
        <dbReference type="Pfam" id="PF08016"/>
    </source>
</evidence>
<feature type="transmembrane region" description="Helical" evidence="5">
    <location>
        <begin position="417"/>
        <end position="435"/>
    </location>
</feature>
<dbReference type="InterPro" id="IPR051223">
    <property type="entry name" value="Polycystin"/>
</dbReference>
<gene>
    <name evidence="7" type="ORF">KFE25_002295</name>
</gene>
<dbReference type="EMBL" id="JAGTXO010000066">
    <property type="protein sequence ID" value="KAG8457631.1"/>
    <property type="molecule type" value="Genomic_DNA"/>
</dbReference>
<dbReference type="OrthoDB" id="444119at2759"/>
<feature type="transmembrane region" description="Helical" evidence="5">
    <location>
        <begin position="624"/>
        <end position="646"/>
    </location>
</feature>
<dbReference type="Proteomes" id="UP000751190">
    <property type="component" value="Unassembled WGS sequence"/>
</dbReference>
<keyword evidence="3 5" id="KW-1133">Transmembrane helix</keyword>
<feature type="transmembrane region" description="Helical" evidence="5">
    <location>
        <begin position="447"/>
        <end position="472"/>
    </location>
</feature>
<keyword evidence="4 5" id="KW-0472">Membrane</keyword>
<dbReference type="PROSITE" id="PS50096">
    <property type="entry name" value="IQ"/>
    <property type="match status" value="1"/>
</dbReference>
<proteinExistence type="predicted"/>
<evidence type="ECO:0000256" key="1">
    <source>
        <dbReference type="ARBA" id="ARBA00004141"/>
    </source>
</evidence>
<sequence length="822" mass="91569">MAASVEPMADVDDGAPPRPLRRLVSAGNKLTTLFSGPRYVPQDPRAHAGARLLQAYYRGHIVRRLRRSVVQTAEVRRAVGRLRYNRRGFCELLLYLAFCALICTLFALQHDVVRAYAIDAAARAKVDTIVAPDGTTWDRVGVSPDQLFVFIETAHGALYEDDERFVVNLDKWAREADGAARVNISAVEALAALEASNATSTQLAEAAAAVALEASLPPVDGVLGARCNAAPVPSCCRLAAWRRGMAARDFTQVSFVHNFGHNRIAGPLFVKQVRAARSECTHAAADDDPVNALFTRCYSGAFENSSRLVRSGLAESETYLWQSFLPSEAAYVMALDLGLYKLPRDQGLCQLETARDFGWVDTGTKRVQVEWATYNGHFELWTLTRLQVSWGLGGNPEVDLETLTAPLRNLYARPADAARAAFEGVYVLLLGYYMLQTAWHVRTLGLGSLLSGWGLVDLAAYALAVLNIVLWVKFAVEGAQYRMPDFVEKQGTYAPDSHELWGEFMENLGLLETAEDDFVNFTIVQSVLLMVLTFRLFKFLAFHQQFSLVTATLLRAGASLAHFLVVFAIVLVMYAFVGFNMLGHKLERYNTLGKAINSMCSMLVFDDTVSFADIMDVAPLVGPVFYWSYFILSSLMLINVLLAILLDAYASVSRASRTTNFIWVDLIVQYRLFRTSLTDRSVYPSLVRAEERVRVVGFKRTHLNLAQAYSLLQLEQLPSFAVWNLVLVLERKALADLKDAEEKTMAEQMTSMHQLRQKMAAQLKQTHKLVARGHHDVFVRFPFAWRTPSASAVRSLHSSASGAWWRWLTHWTGLTSNSSSDG</sequence>
<comment type="caution">
    <text evidence="7">The sequence shown here is derived from an EMBL/GenBank/DDBJ whole genome shotgun (WGS) entry which is preliminary data.</text>
</comment>
<feature type="transmembrane region" description="Helical" evidence="5">
    <location>
        <begin position="89"/>
        <end position="108"/>
    </location>
</feature>
<dbReference type="Gene3D" id="1.10.287.70">
    <property type="match status" value="1"/>
</dbReference>
<accession>A0A8J5X0G5</accession>
<dbReference type="GO" id="GO:0016020">
    <property type="term" value="C:membrane"/>
    <property type="evidence" value="ECO:0007669"/>
    <property type="project" value="UniProtKB-SubCell"/>
</dbReference>
<dbReference type="PANTHER" id="PTHR10877">
    <property type="entry name" value="POLYCYSTIN FAMILY MEMBER"/>
    <property type="match status" value="1"/>
</dbReference>
<evidence type="ECO:0000256" key="3">
    <source>
        <dbReference type="ARBA" id="ARBA00022989"/>
    </source>
</evidence>
<evidence type="ECO:0000313" key="8">
    <source>
        <dbReference type="Proteomes" id="UP000751190"/>
    </source>
</evidence>
<dbReference type="Pfam" id="PF08016">
    <property type="entry name" value="PKD_channel"/>
    <property type="match status" value="1"/>
</dbReference>
<comment type="subcellular location">
    <subcellularLocation>
        <location evidence="1">Membrane</location>
        <topology evidence="1">Multi-pass membrane protein</topology>
    </subcellularLocation>
</comment>
<keyword evidence="8" id="KW-1185">Reference proteome</keyword>
<dbReference type="PANTHER" id="PTHR10877:SF183">
    <property type="entry name" value="AT14535P-RELATED"/>
    <property type="match status" value="1"/>
</dbReference>
<dbReference type="InterPro" id="IPR013122">
    <property type="entry name" value="PKD1_2_channel"/>
</dbReference>
<feature type="transmembrane region" description="Helical" evidence="5">
    <location>
        <begin position="518"/>
        <end position="537"/>
    </location>
</feature>
<feature type="transmembrane region" description="Helical" evidence="5">
    <location>
        <begin position="558"/>
        <end position="577"/>
    </location>
</feature>
<evidence type="ECO:0000256" key="4">
    <source>
        <dbReference type="ARBA" id="ARBA00023136"/>
    </source>
</evidence>
<evidence type="ECO:0000313" key="7">
    <source>
        <dbReference type="EMBL" id="KAG8457631.1"/>
    </source>
</evidence>
<organism evidence="7 8">
    <name type="scientific">Diacronema lutheri</name>
    <name type="common">Unicellular marine alga</name>
    <name type="synonym">Monochrysis lutheri</name>
    <dbReference type="NCBI Taxonomy" id="2081491"/>
    <lineage>
        <taxon>Eukaryota</taxon>
        <taxon>Haptista</taxon>
        <taxon>Haptophyta</taxon>
        <taxon>Pavlovophyceae</taxon>
        <taxon>Pavlovales</taxon>
        <taxon>Pavlovaceae</taxon>
        <taxon>Diacronema</taxon>
    </lineage>
</organism>
<evidence type="ECO:0000256" key="2">
    <source>
        <dbReference type="ARBA" id="ARBA00022692"/>
    </source>
</evidence>
<keyword evidence="2 5" id="KW-0812">Transmembrane</keyword>